<dbReference type="PROSITE" id="PS50902">
    <property type="entry name" value="FLAVODOXIN_LIKE"/>
    <property type="match status" value="1"/>
</dbReference>
<name>A0AAW6ANU5_9ACTN</name>
<dbReference type="GO" id="GO:0010181">
    <property type="term" value="F:FMN binding"/>
    <property type="evidence" value="ECO:0007669"/>
    <property type="project" value="InterPro"/>
</dbReference>
<evidence type="ECO:0000313" key="2">
    <source>
        <dbReference type="EMBL" id="MDB1839045.1"/>
    </source>
</evidence>
<dbReference type="SUPFAM" id="SSF52218">
    <property type="entry name" value="Flavoproteins"/>
    <property type="match status" value="1"/>
</dbReference>
<accession>A0AAW6ANU5</accession>
<comment type="caution">
    <text evidence="2">The sequence shown here is derived from an EMBL/GenBank/DDBJ whole genome shotgun (WGS) entry which is preliminary data.</text>
</comment>
<dbReference type="RefSeq" id="WP_267473384.1">
    <property type="nucleotide sequence ID" value="NZ_JADNPG010000004.1"/>
</dbReference>
<feature type="domain" description="Flavodoxin-like" evidence="1">
    <location>
        <begin position="8"/>
        <end position="44"/>
    </location>
</feature>
<dbReference type="Gene3D" id="3.40.50.360">
    <property type="match status" value="1"/>
</dbReference>
<proteinExistence type="predicted"/>
<sequence length="44" mass="4560">MPAADGNVLVAYYSAQGHTAVVAQAIADELGADLFEVTPRTRGL</sequence>
<gene>
    <name evidence="2" type="ORF">PMW86_05525</name>
</gene>
<organism evidence="2 3">
    <name type="scientific">Collinsella aerofaciens</name>
    <dbReference type="NCBI Taxonomy" id="74426"/>
    <lineage>
        <taxon>Bacteria</taxon>
        <taxon>Bacillati</taxon>
        <taxon>Actinomycetota</taxon>
        <taxon>Coriobacteriia</taxon>
        <taxon>Coriobacteriales</taxon>
        <taxon>Coriobacteriaceae</taxon>
        <taxon>Collinsella</taxon>
    </lineage>
</organism>
<evidence type="ECO:0000313" key="3">
    <source>
        <dbReference type="Proteomes" id="UP001212741"/>
    </source>
</evidence>
<dbReference type="InterPro" id="IPR029039">
    <property type="entry name" value="Flavoprotein-like_sf"/>
</dbReference>
<evidence type="ECO:0000259" key="1">
    <source>
        <dbReference type="PROSITE" id="PS50902"/>
    </source>
</evidence>
<dbReference type="EMBL" id="JAQLEC010000016">
    <property type="protein sequence ID" value="MDB1839045.1"/>
    <property type="molecule type" value="Genomic_DNA"/>
</dbReference>
<dbReference type="Proteomes" id="UP001212741">
    <property type="component" value="Unassembled WGS sequence"/>
</dbReference>
<dbReference type="AlphaFoldDB" id="A0AAW6ANU5"/>
<reference evidence="2" key="1">
    <citation type="submission" date="2023-01" db="EMBL/GenBank/DDBJ databases">
        <title>Human gut microbiome strain richness.</title>
        <authorList>
            <person name="Chen-Liaw A."/>
        </authorList>
    </citation>
    <scope>NUCLEOTIDE SEQUENCE</scope>
    <source>
        <strain evidence="2">D54st1_D6_D54t1_190329</strain>
    </source>
</reference>
<protein>
    <submittedName>
        <fullName evidence="2">Flavodoxin</fullName>
    </submittedName>
</protein>
<dbReference type="Pfam" id="PF12682">
    <property type="entry name" value="Flavodoxin_4"/>
    <property type="match status" value="1"/>
</dbReference>
<dbReference type="InterPro" id="IPR008254">
    <property type="entry name" value="Flavodoxin/NO_synth"/>
</dbReference>